<feature type="transmembrane region" description="Helical" evidence="1">
    <location>
        <begin position="40"/>
        <end position="61"/>
    </location>
</feature>
<keyword evidence="1" id="KW-0812">Transmembrane</keyword>
<reference evidence="2 5" key="2">
    <citation type="submission" date="2020-01" db="EMBL/GenBank/DDBJ databases">
        <title>Vaginal microbiome of pregnant Indian women: Insights into the genome of dominants Lactobacillus species.</title>
        <authorList>
            <person name="Das B."/>
            <person name="Mehta O."/>
            <person name="Ghosh T.S."/>
            <person name="Kothidar A."/>
            <person name="Gowtham M.R."/>
            <person name="Mitra R."/>
            <person name="Kshetrapal P."/>
            <person name="Wadhwa N."/>
            <person name="Thiruvengadam R."/>
            <person name="Nair G.B."/>
            <person name="Bhatnagar S."/>
            <person name="Pore S."/>
        </authorList>
    </citation>
    <scope>NUCLEOTIDE SEQUENCE [LARGE SCALE GENOMIC DNA]</scope>
    <source>
        <strain evidence="2 5">Indica2</strain>
    </source>
</reference>
<feature type="transmembrane region" description="Helical" evidence="1">
    <location>
        <begin position="67"/>
        <end position="91"/>
    </location>
</feature>
<comment type="caution">
    <text evidence="2">The sequence shown here is derived from an EMBL/GenBank/DDBJ whole genome shotgun (WGS) entry which is preliminary data.</text>
</comment>
<feature type="transmembrane region" description="Helical" evidence="1">
    <location>
        <begin position="6"/>
        <end position="28"/>
    </location>
</feature>
<evidence type="ECO:0000256" key="1">
    <source>
        <dbReference type="SAM" id="Phobius"/>
    </source>
</evidence>
<sequence length="108" mass="12725">MYGMTSIIVFIAVTIMAIFTAISIYKIINARVTYKKYYPYRKLVTVTLIGLPWIFLVFPFTLDWSTYITLVIVRIPYTIIWSLLTAVGIYIDIKMQNNYRHHRNNNGH</sequence>
<dbReference type="AlphaFoldDB" id="A0A2I1WGF4"/>
<accession>A0A2I1WGF4</accession>
<dbReference type="EMBL" id="MKXG01000207">
    <property type="protein sequence ID" value="PJZ15875.1"/>
    <property type="molecule type" value="Genomic_DNA"/>
</dbReference>
<keyword evidence="1" id="KW-0472">Membrane</keyword>
<dbReference type="Proteomes" id="UP000460132">
    <property type="component" value="Unassembled WGS sequence"/>
</dbReference>
<evidence type="ECO:0000313" key="5">
    <source>
        <dbReference type="Proteomes" id="UP000460132"/>
    </source>
</evidence>
<proteinExistence type="predicted"/>
<reference evidence="3 4" key="1">
    <citation type="submission" date="2016-10" db="EMBL/GenBank/DDBJ databases">
        <title>WGS of isloates from the oral cavity of healthy individuals.</title>
        <authorList>
            <person name="Sharma S."/>
            <person name="Pal V.K."/>
            <person name="Patil P.B."/>
            <person name="Korpole S."/>
            <person name="Grover V."/>
        </authorList>
    </citation>
    <scope>NUCLEOTIDE SEQUENCE [LARGE SCALE GENOMIC DNA]</scope>
    <source>
        <strain evidence="3 4">DISK12</strain>
    </source>
</reference>
<dbReference type="EMBL" id="WWFF01000006">
    <property type="protein sequence ID" value="MYN53648.1"/>
    <property type="molecule type" value="Genomic_DNA"/>
</dbReference>
<keyword evidence="1" id="KW-1133">Transmembrane helix</keyword>
<evidence type="ECO:0000313" key="2">
    <source>
        <dbReference type="EMBL" id="MYN53648.1"/>
    </source>
</evidence>
<dbReference type="Proteomes" id="UP000231914">
    <property type="component" value="Unassembled WGS sequence"/>
</dbReference>
<organism evidence="2 5">
    <name type="scientific">Lactobacillus crispatus</name>
    <dbReference type="NCBI Taxonomy" id="47770"/>
    <lineage>
        <taxon>Bacteria</taxon>
        <taxon>Bacillati</taxon>
        <taxon>Bacillota</taxon>
        <taxon>Bacilli</taxon>
        <taxon>Lactobacillales</taxon>
        <taxon>Lactobacillaceae</taxon>
        <taxon>Lactobacillus</taxon>
    </lineage>
</organism>
<name>A0A2I1WGF4_9LACO</name>
<gene>
    <name evidence="3" type="ORF">BHU41_00615</name>
    <name evidence="2" type="ORF">GTK63_04815</name>
</gene>
<evidence type="ECO:0000313" key="4">
    <source>
        <dbReference type="Proteomes" id="UP000231914"/>
    </source>
</evidence>
<evidence type="ECO:0000313" key="3">
    <source>
        <dbReference type="EMBL" id="PJZ15875.1"/>
    </source>
</evidence>
<protein>
    <submittedName>
        <fullName evidence="2">Uncharacterized protein</fullName>
    </submittedName>
</protein>